<accession>A0A2T4YUR8</accession>
<dbReference type="EMBL" id="PZZN01000001">
    <property type="protein sequence ID" value="PTM47501.1"/>
    <property type="molecule type" value="Genomic_DNA"/>
</dbReference>
<proteinExistence type="predicted"/>
<dbReference type="Proteomes" id="UP000240996">
    <property type="component" value="Unassembled WGS sequence"/>
</dbReference>
<keyword evidence="2" id="KW-1185">Reference proteome</keyword>
<evidence type="ECO:0000313" key="2">
    <source>
        <dbReference type="Proteomes" id="UP000240996"/>
    </source>
</evidence>
<reference evidence="1 2" key="1">
    <citation type="submission" date="2018-04" db="EMBL/GenBank/DDBJ databases">
        <title>Genomic Encyclopedia of Type Strains, Phase III (KMG-III): the genomes of soil and plant-associated and newly described type strains.</title>
        <authorList>
            <person name="Whitman W."/>
        </authorList>
    </citation>
    <scope>NUCLEOTIDE SEQUENCE [LARGE SCALE GENOMIC DNA]</scope>
    <source>
        <strain evidence="1 2">NW12</strain>
    </source>
</reference>
<dbReference type="AlphaFoldDB" id="A0A2T4YUR8"/>
<sequence length="64" mass="6504">MRTFADAAGRLAGFAGAVLGWSPDAFWRATPAELGAVVAAMTGDMPTPPDAAAIARLQEAFPDG</sequence>
<gene>
    <name evidence="1" type="ORF">C8J24_0899</name>
</gene>
<dbReference type="Pfam" id="PF09550">
    <property type="entry name" value="Phage_TAC_6"/>
    <property type="match status" value="1"/>
</dbReference>
<dbReference type="RefSeq" id="WP_107930597.1">
    <property type="nucleotide sequence ID" value="NZ_PZZN01000001.1"/>
</dbReference>
<dbReference type="InterPro" id="IPR019056">
    <property type="entry name" value="Phage_TAC_6"/>
</dbReference>
<evidence type="ECO:0000313" key="1">
    <source>
        <dbReference type="EMBL" id="PTM47501.1"/>
    </source>
</evidence>
<comment type="caution">
    <text evidence="1">The sequence shown here is derived from an EMBL/GenBank/DDBJ whole genome shotgun (WGS) entry which is preliminary data.</text>
</comment>
<organism evidence="1 2">
    <name type="scientific">Sphingomonas aerolata</name>
    <dbReference type="NCBI Taxonomy" id="185951"/>
    <lineage>
        <taxon>Bacteria</taxon>
        <taxon>Pseudomonadati</taxon>
        <taxon>Pseudomonadota</taxon>
        <taxon>Alphaproteobacteria</taxon>
        <taxon>Sphingomonadales</taxon>
        <taxon>Sphingomonadaceae</taxon>
        <taxon>Sphingomonas</taxon>
    </lineage>
</organism>
<protein>
    <submittedName>
        <fullName evidence="1">Putative phage protein (TIGR02216 family)</fullName>
    </submittedName>
</protein>
<name>A0A2T4YUR8_9SPHN</name>